<keyword evidence="3" id="KW-1185">Reference proteome</keyword>
<protein>
    <submittedName>
        <fullName evidence="2">Uncharacterized protein</fullName>
    </submittedName>
</protein>
<keyword evidence="1" id="KW-0472">Membrane</keyword>
<keyword evidence="1" id="KW-1133">Transmembrane helix</keyword>
<proteinExistence type="predicted"/>
<reference evidence="2 3" key="1">
    <citation type="submission" date="2021-02" db="EMBL/GenBank/DDBJ databases">
        <title>Complete genome of Desulfoluna sp. strain ASN36.</title>
        <authorList>
            <person name="Takahashi A."/>
            <person name="Kojima H."/>
            <person name="Fukui M."/>
        </authorList>
    </citation>
    <scope>NUCLEOTIDE SEQUENCE [LARGE SCALE GENOMIC DNA]</scope>
    <source>
        <strain evidence="2 3">ASN36</strain>
    </source>
</reference>
<dbReference type="EMBL" id="AP024488">
    <property type="protein sequence ID" value="BCS97418.1"/>
    <property type="molecule type" value="Genomic_DNA"/>
</dbReference>
<evidence type="ECO:0000313" key="3">
    <source>
        <dbReference type="Proteomes" id="UP001320148"/>
    </source>
</evidence>
<feature type="transmembrane region" description="Helical" evidence="1">
    <location>
        <begin position="24"/>
        <end position="52"/>
    </location>
</feature>
<evidence type="ECO:0000256" key="1">
    <source>
        <dbReference type="SAM" id="Phobius"/>
    </source>
</evidence>
<sequence>MKIEVTNFDVSVNNVPVSNPALRILLLLTVSWVAALVVYTVAVILFFISGTLIGGIPYAAKLVVTELHPSDFMVWVPLALFASVALKKCVSHLKKRMSR</sequence>
<dbReference type="RefSeq" id="WP_236888844.1">
    <property type="nucleotide sequence ID" value="NZ_AP024488.1"/>
</dbReference>
<evidence type="ECO:0000313" key="2">
    <source>
        <dbReference type="EMBL" id="BCS97418.1"/>
    </source>
</evidence>
<dbReference type="Proteomes" id="UP001320148">
    <property type="component" value="Chromosome"/>
</dbReference>
<organism evidence="2 3">
    <name type="scientific">Desulfoluna limicola</name>
    <dbReference type="NCBI Taxonomy" id="2810562"/>
    <lineage>
        <taxon>Bacteria</taxon>
        <taxon>Pseudomonadati</taxon>
        <taxon>Thermodesulfobacteriota</taxon>
        <taxon>Desulfobacteria</taxon>
        <taxon>Desulfobacterales</taxon>
        <taxon>Desulfolunaceae</taxon>
        <taxon>Desulfoluna</taxon>
    </lineage>
</organism>
<name>A0ABM7PJY3_9BACT</name>
<feature type="transmembrane region" description="Helical" evidence="1">
    <location>
        <begin position="72"/>
        <end position="90"/>
    </location>
</feature>
<keyword evidence="1" id="KW-0812">Transmembrane</keyword>
<accession>A0ABM7PJY3</accession>
<gene>
    <name evidence="2" type="ORF">DSLASN_30500</name>
</gene>